<evidence type="ECO:0000313" key="2">
    <source>
        <dbReference type="Proteomes" id="UP001497535"/>
    </source>
</evidence>
<reference evidence="1" key="1">
    <citation type="submission" date="2023-11" db="EMBL/GenBank/DDBJ databases">
        <authorList>
            <person name="Poullet M."/>
        </authorList>
    </citation>
    <scope>NUCLEOTIDE SEQUENCE</scope>
    <source>
        <strain evidence="1">E1834</strain>
    </source>
</reference>
<keyword evidence="2" id="KW-1185">Reference proteome</keyword>
<evidence type="ECO:0000313" key="1">
    <source>
        <dbReference type="EMBL" id="CAK5100843.1"/>
    </source>
</evidence>
<accession>A0ACB1ATF7</accession>
<proteinExistence type="predicted"/>
<name>A0ACB1ATF7_MELEN</name>
<dbReference type="EMBL" id="CAVMJV010000109">
    <property type="protein sequence ID" value="CAK5100843.1"/>
    <property type="molecule type" value="Genomic_DNA"/>
</dbReference>
<comment type="caution">
    <text evidence="1">The sequence shown here is derived from an EMBL/GenBank/DDBJ whole genome shotgun (WGS) entry which is preliminary data.</text>
</comment>
<organism evidence="1 2">
    <name type="scientific">Meloidogyne enterolobii</name>
    <name type="common">Root-knot nematode worm</name>
    <name type="synonym">Meloidogyne mayaguensis</name>
    <dbReference type="NCBI Taxonomy" id="390850"/>
    <lineage>
        <taxon>Eukaryota</taxon>
        <taxon>Metazoa</taxon>
        <taxon>Ecdysozoa</taxon>
        <taxon>Nematoda</taxon>
        <taxon>Chromadorea</taxon>
        <taxon>Rhabditida</taxon>
        <taxon>Tylenchina</taxon>
        <taxon>Tylenchomorpha</taxon>
        <taxon>Tylenchoidea</taxon>
        <taxon>Meloidogynidae</taxon>
        <taxon>Meloidogyninae</taxon>
        <taxon>Meloidogyne</taxon>
    </lineage>
</organism>
<dbReference type="Proteomes" id="UP001497535">
    <property type="component" value="Unassembled WGS sequence"/>
</dbReference>
<gene>
    <name evidence="1" type="ORF">MENTE1834_LOCUS42150</name>
</gene>
<sequence>MSKNAISRNCGQPWYHFNRICNFYITRKKVHFLLFNFRLADLYEEHPPNVSCSSSSSSIGTGSQRSWVRQQQPQQTTNLINFALPQYNQIDDEEQKGVEKEDRQGSLNGHEKRISLEREHVSESSPLSPNGGKHVTLFPSEELARLSIDKRHPLPINREYEGQQNPQSLPPLIPRRKPTTLTYGHQAPLFIQQRNGGGGGRGGDIRSHDDIRSHEGNLILNGDLSLLLEQPSTPIGNFRPIQASEMFEEEGSFDNNKTPETASSITTNTTSISERSDPRLQYANPYSSYAAAMCSPIIPDETILNQRKKSFSTKSSTPPQQHQQYYSTSHSHLPPPPSTSLQFLQRRNSRQPTPPAIFSPKFEQDFAQQKEMAKIFHYTPPPPPQHSSSSFSSSGHDSSASTSSKAGISSSKIPHPNLTAIQKRRKQQFASAFEHVPKM</sequence>
<protein>
    <submittedName>
        <fullName evidence="1">Uncharacterized protein</fullName>
    </submittedName>
</protein>